<dbReference type="AlphaFoldDB" id="A0A1G7FYH0"/>
<reference evidence="2 3" key="1">
    <citation type="submission" date="2016-10" db="EMBL/GenBank/DDBJ databases">
        <authorList>
            <person name="de Groot N.N."/>
        </authorList>
    </citation>
    <scope>NUCLEOTIDE SEQUENCE [LARGE SCALE GENOMIC DNA]</scope>
    <source>
        <strain evidence="2 3">CGMCC 4.3143</strain>
    </source>
</reference>
<dbReference type="STRING" id="366584.SAMN05216377_102147"/>
<dbReference type="RefSeq" id="WP_218129694.1">
    <property type="nucleotide sequence ID" value="NZ_FNBE01000002.1"/>
</dbReference>
<dbReference type="PANTHER" id="PTHR43903">
    <property type="entry name" value="NEUROLIGIN"/>
    <property type="match status" value="1"/>
</dbReference>
<keyword evidence="3" id="KW-1185">Reference proteome</keyword>
<dbReference type="InterPro" id="IPR002018">
    <property type="entry name" value="CarbesteraseB"/>
</dbReference>
<protein>
    <submittedName>
        <fullName evidence="2">Para-nitrobenzyl esterase</fullName>
    </submittedName>
</protein>
<dbReference type="Proteomes" id="UP000198967">
    <property type="component" value="Unassembled WGS sequence"/>
</dbReference>
<dbReference type="Pfam" id="PF00135">
    <property type="entry name" value="COesterase"/>
    <property type="match status" value="1"/>
</dbReference>
<dbReference type="InterPro" id="IPR051093">
    <property type="entry name" value="Neuroligin/BSAL"/>
</dbReference>
<dbReference type="EMBL" id="FNBE01000002">
    <property type="protein sequence ID" value="SDE80921.1"/>
    <property type="molecule type" value="Genomic_DNA"/>
</dbReference>
<evidence type="ECO:0000259" key="1">
    <source>
        <dbReference type="Pfam" id="PF00135"/>
    </source>
</evidence>
<evidence type="ECO:0000313" key="2">
    <source>
        <dbReference type="EMBL" id="SDE80921.1"/>
    </source>
</evidence>
<name>A0A1G7FYH0_PSEOR</name>
<dbReference type="SUPFAM" id="SSF53474">
    <property type="entry name" value="alpha/beta-Hydrolases"/>
    <property type="match status" value="1"/>
</dbReference>
<proteinExistence type="predicted"/>
<gene>
    <name evidence="2" type="ORF">SAMN05216377_102147</name>
</gene>
<accession>A0A1G7FYH0</accession>
<dbReference type="Gene3D" id="3.40.50.1820">
    <property type="entry name" value="alpha/beta hydrolase"/>
    <property type="match status" value="1"/>
</dbReference>
<evidence type="ECO:0000313" key="3">
    <source>
        <dbReference type="Proteomes" id="UP000198967"/>
    </source>
</evidence>
<dbReference type="InterPro" id="IPR029058">
    <property type="entry name" value="AB_hydrolase_fold"/>
</dbReference>
<sequence length="193" mass="20741">MIRFEPPAGPVLGRRDGAVVRVRGVPYAHAARFGLPRPPARFTEPFPALEAGPAAPQERSATLTALVGEVTGGTVGEDCQRLTITLPADVRPEERLPVLVWIHGGSYETGAGDAPVYDPRALVEEQRLVVVTVGYRLGLLGYLGRDGVAPANLGLVDQLAALRWVHTNIAAFGGDRPPSPWRGSPRAETRWRT</sequence>
<organism evidence="2 3">
    <name type="scientific">Pseudonocardia oroxyli</name>
    <dbReference type="NCBI Taxonomy" id="366584"/>
    <lineage>
        <taxon>Bacteria</taxon>
        <taxon>Bacillati</taxon>
        <taxon>Actinomycetota</taxon>
        <taxon>Actinomycetes</taxon>
        <taxon>Pseudonocardiales</taxon>
        <taxon>Pseudonocardiaceae</taxon>
        <taxon>Pseudonocardia</taxon>
    </lineage>
</organism>
<feature type="domain" description="Carboxylesterase type B" evidence="1">
    <location>
        <begin position="9"/>
        <end position="175"/>
    </location>
</feature>